<evidence type="ECO:0000256" key="5">
    <source>
        <dbReference type="ARBA" id="ARBA00023163"/>
    </source>
</evidence>
<keyword evidence="2" id="KW-0805">Transcription regulation</keyword>
<evidence type="ECO:0000259" key="6">
    <source>
        <dbReference type="Pfam" id="PF04542"/>
    </source>
</evidence>
<dbReference type="Proteomes" id="UP000063789">
    <property type="component" value="Chromosome"/>
</dbReference>
<dbReference type="PANTHER" id="PTHR43133:SF50">
    <property type="entry name" value="ECF RNA POLYMERASE SIGMA FACTOR SIGM"/>
    <property type="match status" value="1"/>
</dbReference>
<dbReference type="EMBL" id="CP011853">
    <property type="protein sequence ID" value="ALG87088.1"/>
    <property type="molecule type" value="Genomic_DNA"/>
</dbReference>
<organism evidence="8 9">
    <name type="scientific">Gordonia phthalatica</name>
    <dbReference type="NCBI Taxonomy" id="1136941"/>
    <lineage>
        <taxon>Bacteria</taxon>
        <taxon>Bacillati</taxon>
        <taxon>Actinomycetota</taxon>
        <taxon>Actinomycetes</taxon>
        <taxon>Mycobacteriales</taxon>
        <taxon>Gordoniaceae</taxon>
        <taxon>Gordonia</taxon>
    </lineage>
</organism>
<name>A0A0N9NHG4_9ACTN</name>
<dbReference type="AlphaFoldDB" id="A0A0N9NHG4"/>
<dbReference type="InterPro" id="IPR014284">
    <property type="entry name" value="RNA_pol_sigma-70_dom"/>
</dbReference>
<reference evidence="9" key="1">
    <citation type="submission" date="2015-06" db="EMBL/GenBank/DDBJ databases">
        <title>Complete genome sequence and metabolic analysis of phthalate degradation pathway in Gordonia sp. QH-11.</title>
        <authorList>
            <person name="Jin D."/>
            <person name="Kong X."/>
            <person name="Bai Z."/>
        </authorList>
    </citation>
    <scope>NUCLEOTIDE SEQUENCE [LARGE SCALE GENOMIC DNA]</scope>
    <source>
        <strain evidence="9">QH-11</strain>
    </source>
</reference>
<dbReference type="NCBIfam" id="NF007225">
    <property type="entry name" value="PRK09643.1"/>
    <property type="match status" value="1"/>
</dbReference>
<dbReference type="Gene3D" id="1.10.10.10">
    <property type="entry name" value="Winged helix-like DNA-binding domain superfamily/Winged helix DNA-binding domain"/>
    <property type="match status" value="1"/>
</dbReference>
<accession>A0A0N9NHG4</accession>
<dbReference type="OrthoDB" id="9780326at2"/>
<dbReference type="InterPro" id="IPR007627">
    <property type="entry name" value="RNA_pol_sigma70_r2"/>
</dbReference>
<keyword evidence="9" id="KW-1185">Reference proteome</keyword>
<dbReference type="InterPro" id="IPR013325">
    <property type="entry name" value="RNA_pol_sigma_r2"/>
</dbReference>
<keyword evidence="3" id="KW-0731">Sigma factor</keyword>
<proteinExistence type="inferred from homology"/>
<dbReference type="GO" id="GO:0003677">
    <property type="term" value="F:DNA binding"/>
    <property type="evidence" value="ECO:0007669"/>
    <property type="project" value="UniProtKB-KW"/>
</dbReference>
<sequence length="187" mass="20989">MTRGTIAAVSDADLLRTYISGDQSAFRQLYERHRDHLWAVAVRTTGDLDDAADAIQDAWMAIHRTATSYRADASVSSWMHKIVVNSCLDRLRRIRTRETLPLVEHESTVLADETDHTVEVDVSLSIGHALDVLPSDQREAVILVDYFDYSITDAASILGIAVGTVKSRCHRGRKKLAMVLEYLQDDY</sequence>
<evidence type="ECO:0000313" key="9">
    <source>
        <dbReference type="Proteomes" id="UP000063789"/>
    </source>
</evidence>
<dbReference type="KEGG" id="goq:ACH46_20650"/>
<dbReference type="InterPro" id="IPR039425">
    <property type="entry name" value="RNA_pol_sigma-70-like"/>
</dbReference>
<evidence type="ECO:0000313" key="8">
    <source>
        <dbReference type="EMBL" id="ALG87088.1"/>
    </source>
</evidence>
<keyword evidence="5" id="KW-0804">Transcription</keyword>
<evidence type="ECO:0000256" key="1">
    <source>
        <dbReference type="ARBA" id="ARBA00010641"/>
    </source>
</evidence>
<dbReference type="RefSeq" id="WP_062395698.1">
    <property type="nucleotide sequence ID" value="NZ_CP011853.1"/>
</dbReference>
<comment type="similarity">
    <text evidence="1">Belongs to the sigma-70 factor family. ECF subfamily.</text>
</comment>
<dbReference type="PANTHER" id="PTHR43133">
    <property type="entry name" value="RNA POLYMERASE ECF-TYPE SIGMA FACTO"/>
    <property type="match status" value="1"/>
</dbReference>
<evidence type="ECO:0000259" key="7">
    <source>
        <dbReference type="Pfam" id="PF08281"/>
    </source>
</evidence>
<evidence type="ECO:0000256" key="4">
    <source>
        <dbReference type="ARBA" id="ARBA00023125"/>
    </source>
</evidence>
<dbReference type="GO" id="GO:0016987">
    <property type="term" value="F:sigma factor activity"/>
    <property type="evidence" value="ECO:0007669"/>
    <property type="project" value="UniProtKB-KW"/>
</dbReference>
<keyword evidence="4" id="KW-0238">DNA-binding</keyword>
<dbReference type="NCBIfam" id="TIGR02937">
    <property type="entry name" value="sigma70-ECF"/>
    <property type="match status" value="1"/>
</dbReference>
<protein>
    <submittedName>
        <fullName evidence="8">RNA polymerase sigma factor SigM</fullName>
    </submittedName>
</protein>
<dbReference type="SUPFAM" id="SSF88659">
    <property type="entry name" value="Sigma3 and sigma4 domains of RNA polymerase sigma factors"/>
    <property type="match status" value="1"/>
</dbReference>
<reference evidence="8 9" key="2">
    <citation type="journal article" date="2017" name="Int. J. Syst. Evol. Microbiol.">
        <title>Gordonia phthalatica sp. nov., a di-n-butyl phthalate-degrading bacterium isolated from activated sludge.</title>
        <authorList>
            <person name="Jin D."/>
            <person name="Kong X."/>
            <person name="Jia M."/>
            <person name="Yu X."/>
            <person name="Wang X."/>
            <person name="Zhuang X."/>
            <person name="Deng Y."/>
            <person name="Bai Z."/>
        </authorList>
    </citation>
    <scope>NUCLEOTIDE SEQUENCE [LARGE SCALE GENOMIC DNA]</scope>
    <source>
        <strain evidence="8 9">QH-11</strain>
    </source>
</reference>
<dbReference type="PATRIC" id="fig|1136941.3.peg.4230"/>
<dbReference type="InterPro" id="IPR013249">
    <property type="entry name" value="RNA_pol_sigma70_r4_t2"/>
</dbReference>
<dbReference type="InterPro" id="IPR013324">
    <property type="entry name" value="RNA_pol_sigma_r3/r4-like"/>
</dbReference>
<dbReference type="Gene3D" id="1.10.1740.10">
    <property type="match status" value="1"/>
</dbReference>
<feature type="domain" description="RNA polymerase sigma factor 70 region 4 type 2" evidence="7">
    <location>
        <begin position="125"/>
        <end position="176"/>
    </location>
</feature>
<feature type="domain" description="RNA polymerase sigma-70 region 2" evidence="6">
    <location>
        <begin position="29"/>
        <end position="95"/>
    </location>
</feature>
<dbReference type="SUPFAM" id="SSF88946">
    <property type="entry name" value="Sigma2 domain of RNA polymerase sigma factors"/>
    <property type="match status" value="1"/>
</dbReference>
<dbReference type="InterPro" id="IPR036388">
    <property type="entry name" value="WH-like_DNA-bd_sf"/>
</dbReference>
<gene>
    <name evidence="8" type="ORF">ACH46_20650</name>
</gene>
<evidence type="ECO:0000256" key="2">
    <source>
        <dbReference type="ARBA" id="ARBA00023015"/>
    </source>
</evidence>
<dbReference type="STRING" id="1136941.ACH46_20650"/>
<evidence type="ECO:0000256" key="3">
    <source>
        <dbReference type="ARBA" id="ARBA00023082"/>
    </source>
</evidence>
<dbReference type="CDD" id="cd06171">
    <property type="entry name" value="Sigma70_r4"/>
    <property type="match status" value="1"/>
</dbReference>
<dbReference type="GO" id="GO:0006352">
    <property type="term" value="P:DNA-templated transcription initiation"/>
    <property type="evidence" value="ECO:0007669"/>
    <property type="project" value="InterPro"/>
</dbReference>
<dbReference type="Pfam" id="PF04542">
    <property type="entry name" value="Sigma70_r2"/>
    <property type="match status" value="1"/>
</dbReference>
<dbReference type="Pfam" id="PF08281">
    <property type="entry name" value="Sigma70_r4_2"/>
    <property type="match status" value="1"/>
</dbReference>